<evidence type="ECO:0000256" key="4">
    <source>
        <dbReference type="ARBA" id="ARBA00022884"/>
    </source>
</evidence>
<evidence type="ECO:0000256" key="2">
    <source>
        <dbReference type="ARBA" id="ARBA00022490"/>
    </source>
</evidence>
<dbReference type="SUPFAM" id="SSF54814">
    <property type="entry name" value="Prokaryotic type KH domain (KH-domain type II)"/>
    <property type="match status" value="2"/>
</dbReference>
<dbReference type="NCBIfam" id="TIGR01953">
    <property type="entry name" value="NusA"/>
    <property type="match status" value="1"/>
</dbReference>
<dbReference type="InterPro" id="IPR010213">
    <property type="entry name" value="TF_NusA"/>
</dbReference>
<dbReference type="Pfam" id="PF14520">
    <property type="entry name" value="HHH_5"/>
    <property type="match status" value="1"/>
</dbReference>
<sequence length="467" mass="51653">MAENMFSDLSRVIEQVGKDKGIDKQVVIDAITQGMLVAARKKYGTYREIEAAYNDDTGEVELFEFKEVVPREKYIDEEVEIPYDEAVKLDPNVQLDDSIGIKMAAEDLGRIAAQTAKQIIMQKVRDAERNIIFNEFEERKGEIASGIARRVEKGAIVVDLGRTEAYIPPREQIPGEQYKPGDRIQGYLSEVRQTTRGPQIIMSRADERYLMKLFEMEVPEIYDGVVEIMAAAREPGQRAKIAVRSNDNSVDPVGACVGMKGSRVQNIVQELRGEKIDIVPWDEDITRFACNALAPAEISRVFLDDGNREMEIVVPDSQLSLAIGKRGQNVRLAAKLTTWKLDIISDSSAASRTAESIFNLMLIPGMSDTMAQNIFQSGFGSFQSVASASVQDIMTIPGYDDPEKAEKLLSEAKALVKKYESEGVAVPTASVPSASTKQSAGNSAKEQADALLKQELKKLNSQEAEEE</sequence>
<dbReference type="SUPFAM" id="SSF69705">
    <property type="entry name" value="Transcription factor NusA, N-terminal domain"/>
    <property type="match status" value="1"/>
</dbReference>
<dbReference type="SUPFAM" id="SSF50249">
    <property type="entry name" value="Nucleic acid-binding proteins"/>
    <property type="match status" value="1"/>
</dbReference>
<evidence type="ECO:0000256" key="7">
    <source>
        <dbReference type="HAMAP-Rule" id="MF_00945"/>
    </source>
</evidence>
<dbReference type="InterPro" id="IPR030842">
    <property type="entry name" value="TF_NusA_bacterial"/>
</dbReference>
<keyword evidence="6 7" id="KW-0804">Transcription</keyword>
<feature type="domain" description="S1 motif" evidence="9">
    <location>
        <begin position="141"/>
        <end position="205"/>
    </location>
</feature>
<accession>A0ABT6DQN9</accession>
<dbReference type="SMART" id="SM00322">
    <property type="entry name" value="KH"/>
    <property type="match status" value="2"/>
</dbReference>
<dbReference type="InterPro" id="IPR036555">
    <property type="entry name" value="NusA_N_sf"/>
</dbReference>
<dbReference type="SMART" id="SM00316">
    <property type="entry name" value="S1"/>
    <property type="match status" value="1"/>
</dbReference>
<dbReference type="InterPro" id="IPR013735">
    <property type="entry name" value="TF_NusA_N"/>
</dbReference>
<dbReference type="EMBL" id="JANRMI010000004">
    <property type="protein sequence ID" value="MDG0817473.1"/>
    <property type="molecule type" value="Genomic_DNA"/>
</dbReference>
<dbReference type="Pfam" id="PF00575">
    <property type="entry name" value="S1"/>
    <property type="match status" value="1"/>
</dbReference>
<dbReference type="InterPro" id="IPR025249">
    <property type="entry name" value="TF_NusA_KH_1st"/>
</dbReference>
<dbReference type="Gene3D" id="3.30.1480.10">
    <property type="entry name" value="NusA, N-terminal domain"/>
    <property type="match status" value="1"/>
</dbReference>
<evidence type="ECO:0000313" key="11">
    <source>
        <dbReference type="Proteomes" id="UP001152321"/>
    </source>
</evidence>
<gene>
    <name evidence="7 10" type="primary">nusA</name>
    <name evidence="10" type="ORF">NWE73_13910</name>
</gene>
<keyword evidence="3 7" id="KW-0889">Transcription antitermination</keyword>
<dbReference type="Gene3D" id="1.10.150.20">
    <property type="entry name" value="5' to 3' exonuclease, C-terminal subdomain"/>
    <property type="match status" value="1"/>
</dbReference>
<dbReference type="InterPro" id="IPR058582">
    <property type="entry name" value="KH_NusA_2nd"/>
</dbReference>
<dbReference type="PROSITE" id="PS50084">
    <property type="entry name" value="KH_TYPE_1"/>
    <property type="match status" value="1"/>
</dbReference>
<dbReference type="Pfam" id="PF26594">
    <property type="entry name" value="KH_NusA_2nd"/>
    <property type="match status" value="1"/>
</dbReference>
<evidence type="ECO:0000256" key="1">
    <source>
        <dbReference type="ARBA" id="ARBA00022472"/>
    </source>
</evidence>
<dbReference type="InterPro" id="IPR003029">
    <property type="entry name" value="S1_domain"/>
</dbReference>
<protein>
    <recommendedName>
        <fullName evidence="7">Transcription termination/antitermination protein NusA</fullName>
    </recommendedName>
</protein>
<dbReference type="CDD" id="cd02134">
    <property type="entry name" value="KH-II_NusA_rpt1"/>
    <property type="match status" value="1"/>
</dbReference>
<feature type="compositionally biased region" description="Polar residues" evidence="8">
    <location>
        <begin position="430"/>
        <end position="445"/>
    </location>
</feature>
<proteinExistence type="inferred from homology"/>
<keyword evidence="1 7" id="KW-0806">Transcription termination</keyword>
<name>A0ABT6DQN9_9BACT</name>
<dbReference type="Proteomes" id="UP001152321">
    <property type="component" value="Unassembled WGS sequence"/>
</dbReference>
<comment type="subunit">
    <text evidence="7">Monomer. Binds directly to the core enzyme of the DNA-dependent RNA polymerase and to nascent RNA.</text>
</comment>
<dbReference type="InterPro" id="IPR009019">
    <property type="entry name" value="KH_sf_prok-type"/>
</dbReference>
<dbReference type="HAMAP" id="MF_00945_B">
    <property type="entry name" value="NusA_B"/>
    <property type="match status" value="1"/>
</dbReference>
<dbReference type="PROSITE" id="PS50126">
    <property type="entry name" value="S1"/>
    <property type="match status" value="1"/>
</dbReference>
<comment type="subcellular location">
    <subcellularLocation>
        <location evidence="7">Cytoplasm</location>
    </subcellularLocation>
</comment>
<keyword evidence="4 7" id="KW-0694">RNA-binding</keyword>
<organism evidence="10 11">
    <name type="scientific">Bdellovibrio svalbardensis</name>
    <dbReference type="NCBI Taxonomy" id="2972972"/>
    <lineage>
        <taxon>Bacteria</taxon>
        <taxon>Pseudomonadati</taxon>
        <taxon>Bdellovibrionota</taxon>
        <taxon>Bdellovibrionia</taxon>
        <taxon>Bdellovibrionales</taxon>
        <taxon>Pseudobdellovibrionaceae</taxon>
        <taxon>Bdellovibrio</taxon>
    </lineage>
</organism>
<comment type="caution">
    <text evidence="10">The sequence shown here is derived from an EMBL/GenBank/DDBJ whole genome shotgun (WGS) entry which is preliminary data.</text>
</comment>
<dbReference type="PANTHER" id="PTHR22648:SF0">
    <property type="entry name" value="TRANSCRIPTION TERMINATION_ANTITERMINATION PROTEIN NUSA"/>
    <property type="match status" value="1"/>
</dbReference>
<evidence type="ECO:0000259" key="9">
    <source>
        <dbReference type="PROSITE" id="PS50126"/>
    </source>
</evidence>
<dbReference type="InterPro" id="IPR010995">
    <property type="entry name" value="DNA_repair_Rad51/TF_NusA_a-hlx"/>
</dbReference>
<dbReference type="Gene3D" id="3.30.300.20">
    <property type="match status" value="2"/>
</dbReference>
<dbReference type="CDD" id="cd04455">
    <property type="entry name" value="S1_NusA"/>
    <property type="match status" value="1"/>
</dbReference>
<evidence type="ECO:0000313" key="10">
    <source>
        <dbReference type="EMBL" id="MDG0817473.1"/>
    </source>
</evidence>
<keyword evidence="2 7" id="KW-0963">Cytoplasm</keyword>
<feature type="region of interest" description="Disordered" evidence="8">
    <location>
        <begin position="424"/>
        <end position="448"/>
    </location>
</feature>
<evidence type="ECO:0000256" key="6">
    <source>
        <dbReference type="ARBA" id="ARBA00023163"/>
    </source>
</evidence>
<dbReference type="Gene3D" id="2.40.50.140">
    <property type="entry name" value="Nucleic acid-binding proteins"/>
    <property type="match status" value="1"/>
</dbReference>
<evidence type="ECO:0000256" key="5">
    <source>
        <dbReference type="ARBA" id="ARBA00023015"/>
    </source>
</evidence>
<dbReference type="InterPro" id="IPR004087">
    <property type="entry name" value="KH_dom"/>
</dbReference>
<dbReference type="RefSeq" id="WP_277578946.1">
    <property type="nucleotide sequence ID" value="NZ_JANRMI010000004.1"/>
</dbReference>
<keyword evidence="11" id="KW-1185">Reference proteome</keyword>
<evidence type="ECO:0000256" key="8">
    <source>
        <dbReference type="SAM" id="MobiDB-lite"/>
    </source>
</evidence>
<dbReference type="Pfam" id="PF08529">
    <property type="entry name" value="NusA_N"/>
    <property type="match status" value="1"/>
</dbReference>
<keyword evidence="5 7" id="KW-0805">Transcription regulation</keyword>
<dbReference type="SUPFAM" id="SSF47794">
    <property type="entry name" value="Rad51 N-terminal domain-like"/>
    <property type="match status" value="1"/>
</dbReference>
<dbReference type="InterPro" id="IPR012340">
    <property type="entry name" value="NA-bd_OB-fold"/>
</dbReference>
<reference evidence="10" key="1">
    <citation type="submission" date="2022-08" db="EMBL/GenBank/DDBJ databases">
        <title>Novel Bdellovibrio Species Isolated from Svalbard: Designation Bdellovibrio svalbardensis.</title>
        <authorList>
            <person name="Mitchell R.J."/>
            <person name="Choi S.Y."/>
        </authorList>
    </citation>
    <scope>NUCLEOTIDE SEQUENCE</scope>
    <source>
        <strain evidence="10">PAP01</strain>
    </source>
</reference>
<dbReference type="PANTHER" id="PTHR22648">
    <property type="entry name" value="TRANSCRIPTION TERMINATION FACTOR NUSA"/>
    <property type="match status" value="1"/>
</dbReference>
<dbReference type="InterPro" id="IPR015946">
    <property type="entry name" value="KH_dom-like_a/b"/>
</dbReference>
<comment type="function">
    <text evidence="7">Participates in both transcription termination and antitermination.</text>
</comment>
<dbReference type="Pfam" id="PF13184">
    <property type="entry name" value="KH_NusA_1st"/>
    <property type="match status" value="1"/>
</dbReference>
<comment type="similarity">
    <text evidence="7">Belongs to the NusA family.</text>
</comment>
<dbReference type="CDD" id="cd22529">
    <property type="entry name" value="KH-II_NusA_rpt2"/>
    <property type="match status" value="1"/>
</dbReference>
<evidence type="ECO:0000256" key="3">
    <source>
        <dbReference type="ARBA" id="ARBA00022814"/>
    </source>
</evidence>